<dbReference type="GO" id="GO:0030125">
    <property type="term" value="C:clathrin vesicle coat"/>
    <property type="evidence" value="ECO:0007669"/>
    <property type="project" value="TreeGrafter"/>
</dbReference>
<evidence type="ECO:0000256" key="2">
    <source>
        <dbReference type="ARBA" id="ARBA00004555"/>
    </source>
</evidence>
<proteinExistence type="predicted"/>
<dbReference type="OrthoDB" id="4033880at2759"/>
<dbReference type="SMART" id="SM00273">
    <property type="entry name" value="ENTH"/>
    <property type="match status" value="1"/>
</dbReference>
<sequence>MAQFSLRDFKKQASFFLRERLNDARLALTDVSRIQLLTEEATNEDPWGPETKTMATLADAAFELEEYERIVQVIHNRLDGSKQRPWRQLYKTLVLLEYLLTHGPTSIGKEFGGDMFCIEDLSQFNLTDQQGIERGLMVRKTACRVLELLNNPDLWKEERARARKLSFGIRGFGSSMSQVSLQDPTHGEEESSADILSSLLTNKASASTDVCSVPSDEELSSLSFQPKQNSFTKDHNISGQPFKKSLSSLSYLRERLPHLSRQTVGNEDDKSELEEVSIGLLGGEENVEDASRQGAVQGESLEVACRLVTC</sequence>
<dbReference type="Pfam" id="PF01417">
    <property type="entry name" value="ENTH"/>
    <property type="match status" value="1"/>
</dbReference>
<dbReference type="PROSITE" id="PS50942">
    <property type="entry name" value="ENTH"/>
    <property type="match status" value="1"/>
</dbReference>
<dbReference type="SUPFAM" id="SSF48464">
    <property type="entry name" value="ENTH/VHS domain"/>
    <property type="match status" value="1"/>
</dbReference>
<dbReference type="PANTHER" id="PTHR12276">
    <property type="entry name" value="EPSIN/ENT-RELATED"/>
    <property type="match status" value="1"/>
</dbReference>
<dbReference type="InterPro" id="IPR008942">
    <property type="entry name" value="ENTH_VHS"/>
</dbReference>
<dbReference type="GO" id="GO:0030276">
    <property type="term" value="F:clathrin binding"/>
    <property type="evidence" value="ECO:0007669"/>
    <property type="project" value="TreeGrafter"/>
</dbReference>
<dbReference type="CDD" id="cd03571">
    <property type="entry name" value="ENTH"/>
    <property type="match status" value="1"/>
</dbReference>
<dbReference type="InterPro" id="IPR013809">
    <property type="entry name" value="ENTH"/>
</dbReference>
<evidence type="ECO:0000256" key="1">
    <source>
        <dbReference type="ARBA" id="ARBA00004132"/>
    </source>
</evidence>
<name>A0A9D4UTB4_ADICA</name>
<evidence type="ECO:0000313" key="6">
    <source>
        <dbReference type="EMBL" id="KAI5073725.1"/>
    </source>
</evidence>
<protein>
    <recommendedName>
        <fullName evidence="5">ENTH domain-containing protein</fullName>
    </recommendedName>
</protein>
<dbReference type="GO" id="GO:0005768">
    <property type="term" value="C:endosome"/>
    <property type="evidence" value="ECO:0007669"/>
    <property type="project" value="TreeGrafter"/>
</dbReference>
<accession>A0A9D4UTB4</accession>
<reference evidence="6" key="1">
    <citation type="submission" date="2021-01" db="EMBL/GenBank/DDBJ databases">
        <title>Adiantum capillus-veneris genome.</title>
        <authorList>
            <person name="Fang Y."/>
            <person name="Liao Q."/>
        </authorList>
    </citation>
    <scope>NUCLEOTIDE SEQUENCE</scope>
    <source>
        <strain evidence="6">H3</strain>
        <tissue evidence="6">Leaf</tissue>
    </source>
</reference>
<dbReference type="AlphaFoldDB" id="A0A9D4UTB4"/>
<dbReference type="EMBL" id="JABFUD020000011">
    <property type="protein sequence ID" value="KAI5073725.1"/>
    <property type="molecule type" value="Genomic_DNA"/>
</dbReference>
<dbReference type="GO" id="GO:0005543">
    <property type="term" value="F:phospholipid binding"/>
    <property type="evidence" value="ECO:0007669"/>
    <property type="project" value="TreeGrafter"/>
</dbReference>
<keyword evidence="7" id="KW-1185">Reference proteome</keyword>
<dbReference type="Proteomes" id="UP000886520">
    <property type="component" value="Chromosome 11"/>
</dbReference>
<gene>
    <name evidence="6" type="ORF">GOP47_0011738</name>
</gene>
<comment type="caution">
    <text evidence="6">The sequence shown here is derived from an EMBL/GenBank/DDBJ whole genome shotgun (WGS) entry which is preliminary data.</text>
</comment>
<evidence type="ECO:0000256" key="3">
    <source>
        <dbReference type="ARBA" id="ARBA00023034"/>
    </source>
</evidence>
<keyword evidence="3" id="KW-0333">Golgi apparatus</keyword>
<dbReference type="Gene3D" id="1.25.40.90">
    <property type="match status" value="1"/>
</dbReference>
<feature type="domain" description="ENTH" evidence="5">
    <location>
        <begin position="26"/>
        <end position="159"/>
    </location>
</feature>
<dbReference type="PANTHER" id="PTHR12276:SF95">
    <property type="entry name" value="ENTH_VHS FAMILY PROTEIN"/>
    <property type="match status" value="1"/>
</dbReference>
<comment type="subcellular location">
    <subcellularLocation>
        <location evidence="1">Cytoplasmic vesicle</location>
        <location evidence="1">Clathrin-coated vesicle</location>
    </subcellularLocation>
    <subcellularLocation>
        <location evidence="2">Golgi apparatus</location>
    </subcellularLocation>
</comment>
<organism evidence="6 7">
    <name type="scientific">Adiantum capillus-veneris</name>
    <name type="common">Maidenhair fern</name>
    <dbReference type="NCBI Taxonomy" id="13818"/>
    <lineage>
        <taxon>Eukaryota</taxon>
        <taxon>Viridiplantae</taxon>
        <taxon>Streptophyta</taxon>
        <taxon>Embryophyta</taxon>
        <taxon>Tracheophyta</taxon>
        <taxon>Polypodiopsida</taxon>
        <taxon>Polypodiidae</taxon>
        <taxon>Polypodiales</taxon>
        <taxon>Pteridineae</taxon>
        <taxon>Pteridaceae</taxon>
        <taxon>Vittarioideae</taxon>
        <taxon>Adiantum</taxon>
    </lineage>
</organism>
<dbReference type="GO" id="GO:0006897">
    <property type="term" value="P:endocytosis"/>
    <property type="evidence" value="ECO:0007669"/>
    <property type="project" value="TreeGrafter"/>
</dbReference>
<evidence type="ECO:0000313" key="7">
    <source>
        <dbReference type="Proteomes" id="UP000886520"/>
    </source>
</evidence>
<evidence type="ECO:0000256" key="4">
    <source>
        <dbReference type="ARBA" id="ARBA00023329"/>
    </source>
</evidence>
<dbReference type="GO" id="GO:0005794">
    <property type="term" value="C:Golgi apparatus"/>
    <property type="evidence" value="ECO:0007669"/>
    <property type="project" value="UniProtKB-SubCell"/>
</dbReference>
<evidence type="ECO:0000259" key="5">
    <source>
        <dbReference type="PROSITE" id="PS50942"/>
    </source>
</evidence>
<dbReference type="GO" id="GO:0005886">
    <property type="term" value="C:plasma membrane"/>
    <property type="evidence" value="ECO:0007669"/>
    <property type="project" value="TreeGrafter"/>
</dbReference>
<keyword evidence="4" id="KW-0968">Cytoplasmic vesicle</keyword>